<reference evidence="2 3" key="1">
    <citation type="journal article" date="2024" name="Nat. Commun.">
        <title>Phylogenomics reveals the evolutionary origins of lichenization in chlorophyte algae.</title>
        <authorList>
            <person name="Puginier C."/>
            <person name="Libourel C."/>
            <person name="Otte J."/>
            <person name="Skaloud P."/>
            <person name="Haon M."/>
            <person name="Grisel S."/>
            <person name="Petersen M."/>
            <person name="Berrin J.G."/>
            <person name="Delaux P.M."/>
            <person name="Dal Grande F."/>
            <person name="Keller J."/>
        </authorList>
    </citation>
    <scope>NUCLEOTIDE SEQUENCE [LARGE SCALE GENOMIC DNA]</scope>
    <source>
        <strain evidence="2 3">SAG 2145</strain>
    </source>
</reference>
<dbReference type="SMART" id="SM00317">
    <property type="entry name" value="SET"/>
    <property type="match status" value="1"/>
</dbReference>
<dbReference type="PANTHER" id="PTHR47420">
    <property type="entry name" value="HISTONE-LYSINE N-METHYLTRANSFERASE ASHR2"/>
    <property type="match status" value="1"/>
</dbReference>
<organism evidence="2 3">
    <name type="scientific">Apatococcus lobatus</name>
    <dbReference type="NCBI Taxonomy" id="904363"/>
    <lineage>
        <taxon>Eukaryota</taxon>
        <taxon>Viridiplantae</taxon>
        <taxon>Chlorophyta</taxon>
        <taxon>core chlorophytes</taxon>
        <taxon>Trebouxiophyceae</taxon>
        <taxon>Chlorellales</taxon>
        <taxon>Chlorellaceae</taxon>
        <taxon>Apatococcus</taxon>
    </lineage>
</organism>
<dbReference type="Gene3D" id="2.170.270.10">
    <property type="entry name" value="SET domain"/>
    <property type="match status" value="1"/>
</dbReference>
<name>A0AAW1RKM5_9CHLO</name>
<dbReference type="InterPro" id="IPR044238">
    <property type="entry name" value="ASHR2-like"/>
</dbReference>
<dbReference type="SUPFAM" id="SSF82199">
    <property type="entry name" value="SET domain"/>
    <property type="match status" value="1"/>
</dbReference>
<keyword evidence="3" id="KW-1185">Reference proteome</keyword>
<dbReference type="InterPro" id="IPR046341">
    <property type="entry name" value="SET_dom_sf"/>
</dbReference>
<dbReference type="Gene3D" id="6.10.140.2220">
    <property type="match status" value="1"/>
</dbReference>
<comment type="caution">
    <text evidence="2">The sequence shown here is derived from an EMBL/GenBank/DDBJ whole genome shotgun (WGS) entry which is preliminary data.</text>
</comment>
<gene>
    <name evidence="2" type="ORF">WJX74_006946</name>
</gene>
<dbReference type="CDD" id="cd20071">
    <property type="entry name" value="SET_SMYD"/>
    <property type="match status" value="1"/>
</dbReference>
<dbReference type="Pfam" id="PF00856">
    <property type="entry name" value="SET"/>
    <property type="match status" value="1"/>
</dbReference>
<dbReference type="Proteomes" id="UP001438707">
    <property type="component" value="Unassembled WGS sequence"/>
</dbReference>
<dbReference type="PROSITE" id="PS50280">
    <property type="entry name" value="SET"/>
    <property type="match status" value="1"/>
</dbReference>
<evidence type="ECO:0000259" key="1">
    <source>
        <dbReference type="PROSITE" id="PS50280"/>
    </source>
</evidence>
<dbReference type="PANTHER" id="PTHR47420:SF3">
    <property type="entry name" value="HISTONE-LYSINE N-METHYLTRANSFERASE ASHR2"/>
    <property type="match status" value="1"/>
</dbReference>
<evidence type="ECO:0000313" key="2">
    <source>
        <dbReference type="EMBL" id="KAK9833822.1"/>
    </source>
</evidence>
<sequence>MTVEVRTVPGKGRGLFSTRHISAGESILDELPVVLTVSHALKQSYCSVCLRFIPSEALSACLCGTCQEACCCSTGCAAHHNAELCRLLAHLDWTGLNRELQDSLRLVAQLQCMANDAASRDILQQLSQLAAMPADGPGAQLLASRLAAVLQPQQQGLSAEAVQTLMGTEAMNGFGIAAHASMNAGRDQIRGSVLCLQASMMNHDCLPNAARFDDFDSPGEHNNRLSFRALQDIPAGEEITHQYFPLDWSLEERQEQCREVFGFQCNCGRCQVEQQWEAEENDMEDAEDDFAEPSSSNLKECMTETSTDGIDSSYVQMFLLRYLCPLDACGGTLAPIAGTDTQECNRCSHRRTNAEFLAELEAEPEDLSD</sequence>
<dbReference type="EMBL" id="JALJOS010000010">
    <property type="protein sequence ID" value="KAK9833822.1"/>
    <property type="molecule type" value="Genomic_DNA"/>
</dbReference>
<feature type="domain" description="SET" evidence="1">
    <location>
        <begin position="1"/>
        <end position="244"/>
    </location>
</feature>
<protein>
    <recommendedName>
        <fullName evidence="1">SET domain-containing protein</fullName>
    </recommendedName>
</protein>
<dbReference type="InterPro" id="IPR001214">
    <property type="entry name" value="SET_dom"/>
</dbReference>
<evidence type="ECO:0000313" key="3">
    <source>
        <dbReference type="Proteomes" id="UP001438707"/>
    </source>
</evidence>
<dbReference type="Gene3D" id="1.10.220.160">
    <property type="match status" value="1"/>
</dbReference>
<dbReference type="AlphaFoldDB" id="A0AAW1RKM5"/>
<proteinExistence type="predicted"/>
<accession>A0AAW1RKM5</accession>